<sequence length="199" mass="22304">MGLVFSRFVKWFSFWSEPQCKILLLGLDNAGKTTLLYWLRLRSAIVTIPTVGINVEEVRIPGTGITMLTWDIGGQEKLRKLWSRFFADARGVIFVLDSADTARFDEASTELDKLLNDPVLSGVPFLIVANKQDLPHSKPTHTIKADLDVFHSYDWPRTKHTVLLKPAVATTGQGLQEAMVEFGLLVKDCMKQGNQISSK</sequence>
<dbReference type="PROSITE" id="PS51417">
    <property type="entry name" value="ARF"/>
    <property type="match status" value="1"/>
</dbReference>
<keyword evidence="5" id="KW-0479">Metal-binding</keyword>
<gene>
    <name evidence="7" type="ORF">ECPE_LOCUS12177</name>
</gene>
<feature type="binding site" evidence="4">
    <location>
        <begin position="130"/>
        <end position="133"/>
    </location>
    <ligand>
        <name>GTP</name>
        <dbReference type="ChEBI" id="CHEBI:37565"/>
    </ligand>
</feature>
<dbReference type="WBParaSite" id="ECPE_0001221301-mRNA-1">
    <property type="protein sequence ID" value="ECPE_0001221301-mRNA-1"/>
    <property type="gene ID" value="ECPE_0001221301"/>
</dbReference>
<dbReference type="SMART" id="SM00178">
    <property type="entry name" value="SAR"/>
    <property type="match status" value="1"/>
</dbReference>
<dbReference type="SMART" id="SM00175">
    <property type="entry name" value="RAB"/>
    <property type="match status" value="1"/>
</dbReference>
<dbReference type="SMART" id="SM00177">
    <property type="entry name" value="ARF"/>
    <property type="match status" value="1"/>
</dbReference>
<feature type="binding site" evidence="4">
    <location>
        <begin position="26"/>
        <end position="33"/>
    </location>
    <ligand>
        <name>GTP</name>
        <dbReference type="ChEBI" id="CHEBI:37565"/>
    </ligand>
</feature>
<keyword evidence="2 4" id="KW-0547">Nucleotide-binding</keyword>
<evidence type="ECO:0000256" key="1">
    <source>
        <dbReference type="ARBA" id="ARBA00010290"/>
    </source>
</evidence>
<comment type="similarity">
    <text evidence="1 6">Belongs to the small GTPase superfamily. Arf family.</text>
</comment>
<protein>
    <submittedName>
        <fullName evidence="9">ADP-ribosylation factor</fullName>
    </submittedName>
</protein>
<dbReference type="InterPro" id="IPR027417">
    <property type="entry name" value="P-loop_NTPase"/>
</dbReference>
<evidence type="ECO:0000313" key="8">
    <source>
        <dbReference type="Proteomes" id="UP000272942"/>
    </source>
</evidence>
<dbReference type="GO" id="GO:0003924">
    <property type="term" value="F:GTPase activity"/>
    <property type="evidence" value="ECO:0007669"/>
    <property type="project" value="InterPro"/>
</dbReference>
<organism evidence="9">
    <name type="scientific">Echinostoma caproni</name>
    <dbReference type="NCBI Taxonomy" id="27848"/>
    <lineage>
        <taxon>Eukaryota</taxon>
        <taxon>Metazoa</taxon>
        <taxon>Spiralia</taxon>
        <taxon>Lophotrochozoa</taxon>
        <taxon>Platyhelminthes</taxon>
        <taxon>Trematoda</taxon>
        <taxon>Digenea</taxon>
        <taxon>Plagiorchiida</taxon>
        <taxon>Echinostomata</taxon>
        <taxon>Echinostomatoidea</taxon>
        <taxon>Echinostomatidae</taxon>
        <taxon>Echinostoma</taxon>
    </lineage>
</organism>
<dbReference type="EMBL" id="UZAN01052321">
    <property type="protein sequence ID" value="VDP89426.1"/>
    <property type="molecule type" value="Genomic_DNA"/>
</dbReference>
<dbReference type="SUPFAM" id="SSF52540">
    <property type="entry name" value="P-loop containing nucleoside triphosphate hydrolases"/>
    <property type="match status" value="1"/>
</dbReference>
<evidence type="ECO:0000256" key="5">
    <source>
        <dbReference type="PIRSR" id="PIRSR606689-2"/>
    </source>
</evidence>
<dbReference type="GO" id="GO:0046872">
    <property type="term" value="F:metal ion binding"/>
    <property type="evidence" value="ECO:0007669"/>
    <property type="project" value="UniProtKB-KW"/>
</dbReference>
<dbReference type="Gene3D" id="3.40.50.300">
    <property type="entry name" value="P-loop containing nucleotide triphosphate hydrolases"/>
    <property type="match status" value="1"/>
</dbReference>
<dbReference type="GO" id="GO:0005525">
    <property type="term" value="F:GTP binding"/>
    <property type="evidence" value="ECO:0007669"/>
    <property type="project" value="UniProtKB-KW"/>
</dbReference>
<keyword evidence="5" id="KW-0460">Magnesium</keyword>
<dbReference type="PRINTS" id="PR00328">
    <property type="entry name" value="SAR1GTPBP"/>
</dbReference>
<feature type="binding site" evidence="5">
    <location>
        <position position="33"/>
    </location>
    <ligand>
        <name>Mg(2+)</name>
        <dbReference type="ChEBI" id="CHEBI:18420"/>
    </ligand>
</feature>
<keyword evidence="3 4" id="KW-0342">GTP-binding</keyword>
<dbReference type="NCBIfam" id="TIGR00231">
    <property type="entry name" value="small_GTP"/>
    <property type="match status" value="1"/>
</dbReference>
<proteinExistence type="inferred from homology"/>
<evidence type="ECO:0000256" key="4">
    <source>
        <dbReference type="PIRSR" id="PIRSR606689-1"/>
    </source>
</evidence>
<dbReference type="CDD" id="cd00878">
    <property type="entry name" value="Arf_Arl"/>
    <property type="match status" value="1"/>
</dbReference>
<name>A0A183AYZ2_9TREM</name>
<accession>A0A183AYZ2</accession>
<dbReference type="GO" id="GO:0030010">
    <property type="term" value="P:establishment of cell polarity"/>
    <property type="evidence" value="ECO:0007669"/>
    <property type="project" value="UniProtKB-ARBA"/>
</dbReference>
<evidence type="ECO:0000256" key="6">
    <source>
        <dbReference type="RuleBase" id="RU003925"/>
    </source>
</evidence>
<evidence type="ECO:0000256" key="3">
    <source>
        <dbReference type="ARBA" id="ARBA00023134"/>
    </source>
</evidence>
<reference evidence="7 8" key="2">
    <citation type="submission" date="2018-11" db="EMBL/GenBank/DDBJ databases">
        <authorList>
            <consortium name="Pathogen Informatics"/>
        </authorList>
    </citation>
    <scope>NUCLEOTIDE SEQUENCE [LARGE SCALE GENOMIC DNA]</scope>
    <source>
        <strain evidence="7 8">Egypt</strain>
    </source>
</reference>
<dbReference type="InterPro" id="IPR024156">
    <property type="entry name" value="Small_GTPase_ARF"/>
</dbReference>
<evidence type="ECO:0000313" key="9">
    <source>
        <dbReference type="WBParaSite" id="ECPE_0001221301-mRNA-1"/>
    </source>
</evidence>
<reference evidence="9" key="1">
    <citation type="submission" date="2016-06" db="UniProtKB">
        <authorList>
            <consortium name="WormBaseParasite"/>
        </authorList>
    </citation>
    <scope>IDENTIFICATION</scope>
</reference>
<keyword evidence="8" id="KW-1185">Reference proteome</keyword>
<dbReference type="FunFam" id="3.40.50.300:FF:000412">
    <property type="entry name" value="ADP-ribosylation factor 1"/>
    <property type="match status" value="1"/>
</dbReference>
<feature type="binding site" evidence="5">
    <location>
        <position position="50"/>
    </location>
    <ligand>
        <name>Mg(2+)</name>
        <dbReference type="ChEBI" id="CHEBI:18420"/>
    </ligand>
</feature>
<dbReference type="OrthoDB" id="6228084at2759"/>
<dbReference type="Proteomes" id="UP000272942">
    <property type="component" value="Unassembled WGS sequence"/>
</dbReference>
<evidence type="ECO:0000313" key="7">
    <source>
        <dbReference type="EMBL" id="VDP89426.1"/>
    </source>
</evidence>
<dbReference type="AlphaFoldDB" id="A0A183AYZ2"/>
<dbReference type="InterPro" id="IPR006689">
    <property type="entry name" value="Small_GTPase_ARF/SAR"/>
</dbReference>
<dbReference type="InterPro" id="IPR005225">
    <property type="entry name" value="Small_GTP-bd"/>
</dbReference>
<evidence type="ECO:0000256" key="2">
    <source>
        <dbReference type="ARBA" id="ARBA00022741"/>
    </source>
</evidence>
<dbReference type="PANTHER" id="PTHR11711">
    <property type="entry name" value="ADP RIBOSYLATION FACTOR-RELATED"/>
    <property type="match status" value="1"/>
</dbReference>
<feature type="binding site" evidence="4">
    <location>
        <position position="74"/>
    </location>
    <ligand>
        <name>GTP</name>
        <dbReference type="ChEBI" id="CHEBI:37565"/>
    </ligand>
</feature>
<dbReference type="Pfam" id="PF00025">
    <property type="entry name" value="Arf"/>
    <property type="match status" value="1"/>
</dbReference>